<dbReference type="SMART" id="SM00318">
    <property type="entry name" value="SNc"/>
    <property type="match status" value="1"/>
</dbReference>
<gene>
    <name evidence="4" type="ORF">G1H10_26760</name>
</gene>
<reference evidence="4 5" key="1">
    <citation type="submission" date="2020-02" db="EMBL/GenBank/DDBJ databases">
        <authorList>
            <person name="Li X.-J."/>
            <person name="Han X.-M."/>
        </authorList>
    </citation>
    <scope>NUCLEOTIDE SEQUENCE [LARGE SCALE GENOMIC DNA]</scope>
    <source>
        <strain evidence="4 5">CCTCC AB 2017055</strain>
    </source>
</reference>
<evidence type="ECO:0000256" key="2">
    <source>
        <dbReference type="SAM" id="SignalP"/>
    </source>
</evidence>
<evidence type="ECO:0000313" key="5">
    <source>
        <dbReference type="Proteomes" id="UP000475214"/>
    </source>
</evidence>
<evidence type="ECO:0000256" key="1">
    <source>
        <dbReference type="SAM" id="MobiDB-lite"/>
    </source>
</evidence>
<accession>A0A6L9SEE2</accession>
<comment type="caution">
    <text evidence="4">The sequence shown here is derived from an EMBL/GenBank/DDBJ whole genome shotgun (WGS) entry which is preliminary data.</text>
</comment>
<dbReference type="AlphaFoldDB" id="A0A6L9SEE2"/>
<feature type="chain" id="PRO_5038470988" evidence="2">
    <location>
        <begin position="22"/>
        <end position="215"/>
    </location>
</feature>
<protein>
    <submittedName>
        <fullName evidence="4">Thermonuclease family protein</fullName>
    </submittedName>
</protein>
<keyword evidence="2" id="KW-0732">Signal</keyword>
<keyword evidence="5" id="KW-1185">Reference proteome</keyword>
<feature type="compositionally biased region" description="Acidic residues" evidence="1">
    <location>
        <begin position="65"/>
        <end position="75"/>
    </location>
</feature>
<dbReference type="InterPro" id="IPR016071">
    <property type="entry name" value="Staphylococal_nuclease_OB-fold"/>
</dbReference>
<dbReference type="EMBL" id="JAAGOA010000025">
    <property type="protein sequence ID" value="NEE03775.1"/>
    <property type="molecule type" value="Genomic_DNA"/>
</dbReference>
<feature type="domain" description="TNase-like" evidence="3">
    <location>
        <begin position="81"/>
        <end position="211"/>
    </location>
</feature>
<dbReference type="InterPro" id="IPR035437">
    <property type="entry name" value="SNase_OB-fold_sf"/>
</dbReference>
<dbReference type="PROSITE" id="PS50830">
    <property type="entry name" value="TNASE_3"/>
    <property type="match status" value="1"/>
</dbReference>
<dbReference type="RefSeq" id="WP_163743732.1">
    <property type="nucleotide sequence ID" value="NZ_JAAGOA010000025.1"/>
</dbReference>
<evidence type="ECO:0000313" key="4">
    <source>
        <dbReference type="EMBL" id="NEE03775.1"/>
    </source>
</evidence>
<feature type="signal peptide" evidence="2">
    <location>
        <begin position="1"/>
        <end position="21"/>
    </location>
</feature>
<organism evidence="4 5">
    <name type="scientific">Phytoactinopolyspora halotolerans</name>
    <dbReference type="NCBI Taxonomy" id="1981512"/>
    <lineage>
        <taxon>Bacteria</taxon>
        <taxon>Bacillati</taxon>
        <taxon>Actinomycetota</taxon>
        <taxon>Actinomycetes</taxon>
        <taxon>Jiangellales</taxon>
        <taxon>Jiangellaceae</taxon>
        <taxon>Phytoactinopolyspora</taxon>
    </lineage>
</organism>
<proteinExistence type="predicted"/>
<dbReference type="Proteomes" id="UP000475214">
    <property type="component" value="Unassembled WGS sequence"/>
</dbReference>
<name>A0A6L9SEE2_9ACTN</name>
<evidence type="ECO:0000259" key="3">
    <source>
        <dbReference type="PROSITE" id="PS50830"/>
    </source>
</evidence>
<sequence length="215" mass="23316">MVKRQRRRACTVAVAVLAVSAAGCSLVEPDESDVSTTERATTAERERSSSTDEQTAPSESGDAQAEPETETAPDDTDTKPDGDYAVVVYVVDGDTFDVELADGTVERIRPPQVDTPERGECGFDEATRVTEELVLGEPVELFRTSDGPDRDPYDRLLRAVEVDGDDVGAILVRSGAARWVPRYADEDPRLAAMYQAAEAQARNELIGFWSGCGWA</sequence>
<feature type="compositionally biased region" description="Basic and acidic residues" evidence="1">
    <location>
        <begin position="41"/>
        <end position="50"/>
    </location>
</feature>
<dbReference type="PROSITE" id="PS51257">
    <property type="entry name" value="PROKAR_LIPOPROTEIN"/>
    <property type="match status" value="1"/>
</dbReference>
<dbReference type="Gene3D" id="2.40.50.90">
    <property type="match status" value="1"/>
</dbReference>
<dbReference type="Pfam" id="PF00565">
    <property type="entry name" value="SNase"/>
    <property type="match status" value="1"/>
</dbReference>
<feature type="region of interest" description="Disordered" evidence="1">
    <location>
        <begin position="27"/>
        <end position="81"/>
    </location>
</feature>
<dbReference type="SUPFAM" id="SSF50199">
    <property type="entry name" value="Staphylococcal nuclease"/>
    <property type="match status" value="1"/>
</dbReference>